<dbReference type="GO" id="GO:0005315">
    <property type="term" value="F:phosphate transmembrane transporter activity"/>
    <property type="evidence" value="ECO:0007669"/>
    <property type="project" value="InterPro"/>
</dbReference>
<dbReference type="PANTHER" id="PTHR30425">
    <property type="entry name" value="PHOSPHATE TRANSPORT SYSTEM PERMEASE PROTEIN PST"/>
    <property type="match status" value="1"/>
</dbReference>
<evidence type="ECO:0000256" key="6">
    <source>
        <dbReference type="ARBA" id="ARBA00022692"/>
    </source>
</evidence>
<dbReference type="AlphaFoldDB" id="A0AAJ1IGF6"/>
<gene>
    <name evidence="12" type="primary">pstC</name>
    <name evidence="12" type="ORF">PQJ61_03205</name>
</gene>
<feature type="transmembrane region" description="Helical" evidence="9">
    <location>
        <begin position="81"/>
        <end position="113"/>
    </location>
</feature>
<comment type="similarity">
    <text evidence="2 10">Belongs to the binding-protein-dependent transport system permease family. CysTW subfamily.</text>
</comment>
<dbReference type="InterPro" id="IPR000515">
    <property type="entry name" value="MetI-like"/>
</dbReference>
<keyword evidence="8 9" id="KW-0472">Membrane</keyword>
<keyword evidence="7 9" id="KW-1133">Transmembrane helix</keyword>
<keyword evidence="5 10" id="KW-0592">Phosphate transport</keyword>
<dbReference type="PANTHER" id="PTHR30425:SF1">
    <property type="entry name" value="PHOSPHATE TRANSPORT SYSTEM PERMEASE PROTEIN PSTC"/>
    <property type="match status" value="1"/>
</dbReference>
<reference evidence="12 13" key="1">
    <citation type="submission" date="2022-12" db="EMBL/GenBank/DDBJ databases">
        <title>Metagenome assembled genome from gulf of manar.</title>
        <authorList>
            <person name="Kohli P."/>
            <person name="Pk S."/>
            <person name="Venkata Ramana C."/>
            <person name="Sasikala C."/>
        </authorList>
    </citation>
    <scope>NUCLEOTIDE SEQUENCE [LARGE SCALE GENOMIC DNA]</scope>
    <source>
        <strain evidence="12">JB008</strain>
    </source>
</reference>
<comment type="subcellular location">
    <subcellularLocation>
        <location evidence="1 9">Cell membrane</location>
        <topology evidence="1 9">Multi-pass membrane protein</topology>
    </subcellularLocation>
</comment>
<comment type="caution">
    <text evidence="10">Lacks conserved residue(s) required for the propagation of feature annotation.</text>
</comment>
<dbReference type="EMBL" id="JAQQAL010000009">
    <property type="protein sequence ID" value="MDC7225756.1"/>
    <property type="molecule type" value="Genomic_DNA"/>
</dbReference>
<evidence type="ECO:0000256" key="2">
    <source>
        <dbReference type="ARBA" id="ARBA00007069"/>
    </source>
</evidence>
<feature type="domain" description="ABC transmembrane type-1" evidence="11">
    <location>
        <begin position="85"/>
        <end position="293"/>
    </location>
</feature>
<evidence type="ECO:0000259" key="11">
    <source>
        <dbReference type="PROSITE" id="PS50928"/>
    </source>
</evidence>
<dbReference type="InterPro" id="IPR035906">
    <property type="entry name" value="MetI-like_sf"/>
</dbReference>
<evidence type="ECO:0000256" key="8">
    <source>
        <dbReference type="ARBA" id="ARBA00023136"/>
    </source>
</evidence>
<keyword evidence="4 10" id="KW-1003">Cell membrane</keyword>
<accession>A0AAJ1IGF6</accession>
<protein>
    <recommendedName>
        <fullName evidence="10">Phosphate transport system permease protein</fullName>
    </recommendedName>
</protein>
<dbReference type="InterPro" id="IPR011864">
    <property type="entry name" value="Phosphate_PstC"/>
</dbReference>
<dbReference type="Pfam" id="PF00528">
    <property type="entry name" value="BPD_transp_1"/>
    <property type="match status" value="1"/>
</dbReference>
<feature type="transmembrane region" description="Helical" evidence="9">
    <location>
        <begin position="157"/>
        <end position="178"/>
    </location>
</feature>
<organism evidence="12 13">
    <name type="scientific">Candidatus Thalassospirochaeta sargassi</name>
    <dbReference type="NCBI Taxonomy" id="3119039"/>
    <lineage>
        <taxon>Bacteria</taxon>
        <taxon>Pseudomonadati</taxon>
        <taxon>Spirochaetota</taxon>
        <taxon>Spirochaetia</taxon>
        <taxon>Spirochaetales</taxon>
        <taxon>Spirochaetaceae</taxon>
        <taxon>Candidatus Thalassospirochaeta</taxon>
    </lineage>
</organism>
<evidence type="ECO:0000256" key="1">
    <source>
        <dbReference type="ARBA" id="ARBA00004651"/>
    </source>
</evidence>
<evidence type="ECO:0000256" key="7">
    <source>
        <dbReference type="ARBA" id="ARBA00022989"/>
    </source>
</evidence>
<evidence type="ECO:0000313" key="13">
    <source>
        <dbReference type="Proteomes" id="UP001221217"/>
    </source>
</evidence>
<feature type="transmembrane region" description="Helical" evidence="9">
    <location>
        <begin position="274"/>
        <end position="296"/>
    </location>
</feature>
<evidence type="ECO:0000256" key="9">
    <source>
        <dbReference type="RuleBase" id="RU363032"/>
    </source>
</evidence>
<evidence type="ECO:0000256" key="10">
    <source>
        <dbReference type="RuleBase" id="RU363054"/>
    </source>
</evidence>
<dbReference type="Proteomes" id="UP001221217">
    <property type="component" value="Unassembled WGS sequence"/>
</dbReference>
<comment type="function">
    <text evidence="10">Part of the binding-protein-dependent transport system for phosphate; probably responsible for the translocation of the substrate across the membrane.</text>
</comment>
<evidence type="ECO:0000256" key="3">
    <source>
        <dbReference type="ARBA" id="ARBA00022448"/>
    </source>
</evidence>
<keyword evidence="3 9" id="KW-0813">Transport</keyword>
<evidence type="ECO:0000313" key="12">
    <source>
        <dbReference type="EMBL" id="MDC7225756.1"/>
    </source>
</evidence>
<evidence type="ECO:0000256" key="4">
    <source>
        <dbReference type="ARBA" id="ARBA00022475"/>
    </source>
</evidence>
<dbReference type="SUPFAM" id="SSF161098">
    <property type="entry name" value="MetI-like"/>
    <property type="match status" value="1"/>
</dbReference>
<feature type="transmembrane region" description="Helical" evidence="9">
    <location>
        <begin position="27"/>
        <end position="49"/>
    </location>
</feature>
<name>A0AAJ1IGF6_9SPIO</name>
<dbReference type="CDD" id="cd06261">
    <property type="entry name" value="TM_PBP2"/>
    <property type="match status" value="1"/>
</dbReference>
<dbReference type="GO" id="GO:0005886">
    <property type="term" value="C:plasma membrane"/>
    <property type="evidence" value="ECO:0007669"/>
    <property type="project" value="UniProtKB-SubCell"/>
</dbReference>
<dbReference type="GO" id="GO:0006817">
    <property type="term" value="P:phosphate ion transport"/>
    <property type="evidence" value="ECO:0007669"/>
    <property type="project" value="UniProtKB-KW"/>
</dbReference>
<evidence type="ECO:0000256" key="5">
    <source>
        <dbReference type="ARBA" id="ARBA00022592"/>
    </source>
</evidence>
<dbReference type="InterPro" id="IPR051124">
    <property type="entry name" value="Phosphate_Transport_Permease"/>
</dbReference>
<dbReference type="PROSITE" id="PS50928">
    <property type="entry name" value="ABC_TM1"/>
    <property type="match status" value="1"/>
</dbReference>
<dbReference type="Gene3D" id="1.10.3720.10">
    <property type="entry name" value="MetI-like"/>
    <property type="match status" value="1"/>
</dbReference>
<comment type="caution">
    <text evidence="12">The sequence shown here is derived from an EMBL/GenBank/DDBJ whole genome shotgun (WGS) entry which is preliminary data.</text>
</comment>
<keyword evidence="6 9" id="KW-0812">Transmembrane</keyword>
<sequence length="304" mass="32543">MINTDKKKRVMEKAIKNRARKEKSVEIVLLICALVSVISVLFISVFIFGEGLPLFKAVSVGDFLFGTDWAPSNEENPRYGILPFIVGSIYITLGALLLAVPIGIMTAVFMAEIADKRAVEVMRSVVQLLAGIPSVIYGFFGVIVISKLIRETFGGTGYSVLSGAIILAIMVLPTIINITEVTITSLPKSIKEGSLALGGTRWQTIFKVQLPAAKSGIIAGVVLAMGRALGETMAVLMVAGNAPIMPTGPLSKVRTLTMNIVTDMGYASGDHRTALFTTSIVLFLFILILNLSVNIIKGNPEEIA</sequence>
<dbReference type="NCBIfam" id="TIGR02138">
    <property type="entry name" value="phosphate_pstC"/>
    <property type="match status" value="1"/>
</dbReference>
<feature type="transmembrane region" description="Helical" evidence="9">
    <location>
        <begin position="125"/>
        <end position="145"/>
    </location>
</feature>
<proteinExistence type="inferred from homology"/>